<protein>
    <submittedName>
        <fullName evidence="1">Uncharacterized protein</fullName>
    </submittedName>
</protein>
<keyword evidence="2" id="KW-1185">Reference proteome</keyword>
<organism evidence="1 2">
    <name type="scientific">Phlebia brevispora</name>
    <dbReference type="NCBI Taxonomy" id="194682"/>
    <lineage>
        <taxon>Eukaryota</taxon>
        <taxon>Fungi</taxon>
        <taxon>Dikarya</taxon>
        <taxon>Basidiomycota</taxon>
        <taxon>Agaricomycotina</taxon>
        <taxon>Agaricomycetes</taxon>
        <taxon>Polyporales</taxon>
        <taxon>Meruliaceae</taxon>
        <taxon>Phlebia</taxon>
    </lineage>
</organism>
<dbReference type="Proteomes" id="UP001148662">
    <property type="component" value="Unassembled WGS sequence"/>
</dbReference>
<evidence type="ECO:0000313" key="2">
    <source>
        <dbReference type="Proteomes" id="UP001148662"/>
    </source>
</evidence>
<name>A0ACC1SA73_9APHY</name>
<evidence type="ECO:0000313" key="1">
    <source>
        <dbReference type="EMBL" id="KAJ3535281.1"/>
    </source>
</evidence>
<accession>A0ACC1SA73</accession>
<gene>
    <name evidence="1" type="ORF">NM688_g7000</name>
</gene>
<sequence length="244" mass="27411">MTTGSSTGYTPRLVKFLNRGEQILICYLETHLVLPCARKIFHVTPWKLQQSNTTQTRIGHAAVSPDERQLLVSNLVDGVDLYALPNVSPIRNIRQSIRVNTILHVGFFPNNSLAYAGSDHGCVDIMDVDTGYVVDSIPRHRDDGLLVQIVTAYSSKQRTLIASASVEADGRSSLYIWEMSWTPIIQQEHDSLAINPYIKYSYFLGLLYVVAHMIATIFPVETQQILAAFMDRVGFLTREHGNME</sequence>
<dbReference type="EMBL" id="JANHOG010001548">
    <property type="protein sequence ID" value="KAJ3535281.1"/>
    <property type="molecule type" value="Genomic_DNA"/>
</dbReference>
<comment type="caution">
    <text evidence="1">The sequence shown here is derived from an EMBL/GenBank/DDBJ whole genome shotgun (WGS) entry which is preliminary data.</text>
</comment>
<reference evidence="1" key="1">
    <citation type="submission" date="2022-07" db="EMBL/GenBank/DDBJ databases">
        <title>Genome Sequence of Phlebia brevispora.</title>
        <authorList>
            <person name="Buettner E."/>
        </authorList>
    </citation>
    <scope>NUCLEOTIDE SEQUENCE</scope>
    <source>
        <strain evidence="1">MPL23</strain>
    </source>
</reference>
<proteinExistence type="predicted"/>